<feature type="domain" description="Aminopeptidase N-like N-terminal" evidence="4">
    <location>
        <begin position="58"/>
        <end position="227"/>
    </location>
</feature>
<comment type="caution">
    <text evidence="5">The sequence shown here is derived from an EMBL/GenBank/DDBJ whole genome shotgun (WGS) entry which is preliminary data.</text>
</comment>
<feature type="signal peptide" evidence="2">
    <location>
        <begin position="1"/>
        <end position="28"/>
    </location>
</feature>
<name>A0ABS2CRB1_9MICO</name>
<evidence type="ECO:0000259" key="3">
    <source>
        <dbReference type="Pfam" id="PF01433"/>
    </source>
</evidence>
<dbReference type="Pfam" id="PF01433">
    <property type="entry name" value="Peptidase_M1"/>
    <property type="match status" value="1"/>
</dbReference>
<evidence type="ECO:0000256" key="1">
    <source>
        <dbReference type="SAM" id="MobiDB-lite"/>
    </source>
</evidence>
<feature type="domain" description="Peptidase M1 membrane alanine aminopeptidase" evidence="3">
    <location>
        <begin position="526"/>
        <end position="675"/>
    </location>
</feature>
<keyword evidence="2" id="KW-0732">Signal</keyword>
<dbReference type="InterPro" id="IPR014782">
    <property type="entry name" value="Peptidase_M1_dom"/>
</dbReference>
<evidence type="ECO:0000256" key="2">
    <source>
        <dbReference type="SAM" id="SignalP"/>
    </source>
</evidence>
<dbReference type="Pfam" id="PF17900">
    <property type="entry name" value="Peptidase_M1_N"/>
    <property type="match status" value="1"/>
</dbReference>
<proteinExistence type="predicted"/>
<feature type="compositionally biased region" description="Polar residues" evidence="1">
    <location>
        <begin position="690"/>
        <end position="700"/>
    </location>
</feature>
<evidence type="ECO:0000313" key="6">
    <source>
        <dbReference type="Proteomes" id="UP001430172"/>
    </source>
</evidence>
<feature type="region of interest" description="Disordered" evidence="1">
    <location>
        <begin position="426"/>
        <end position="455"/>
    </location>
</feature>
<protein>
    <submittedName>
        <fullName evidence="5">M1 family metallopeptidase</fullName>
    </submittedName>
</protein>
<organism evidence="5 6">
    <name type="scientific">Phycicoccus sonneratiae</name>
    <dbReference type="NCBI Taxonomy" id="2807628"/>
    <lineage>
        <taxon>Bacteria</taxon>
        <taxon>Bacillati</taxon>
        <taxon>Actinomycetota</taxon>
        <taxon>Actinomycetes</taxon>
        <taxon>Micrococcales</taxon>
        <taxon>Intrasporangiaceae</taxon>
        <taxon>Phycicoccus</taxon>
    </lineage>
</organism>
<dbReference type="Proteomes" id="UP001430172">
    <property type="component" value="Unassembled WGS sequence"/>
</dbReference>
<evidence type="ECO:0000259" key="4">
    <source>
        <dbReference type="Pfam" id="PF17900"/>
    </source>
</evidence>
<dbReference type="CDD" id="cd09603">
    <property type="entry name" value="M1_APN_like"/>
    <property type="match status" value="1"/>
</dbReference>
<dbReference type="EMBL" id="JAFDVD010000024">
    <property type="protein sequence ID" value="MBM6402325.1"/>
    <property type="molecule type" value="Genomic_DNA"/>
</dbReference>
<dbReference type="Gene3D" id="1.10.390.10">
    <property type="entry name" value="Neutral Protease Domain 2"/>
    <property type="match status" value="1"/>
</dbReference>
<feature type="region of interest" description="Disordered" evidence="1">
    <location>
        <begin position="683"/>
        <end position="703"/>
    </location>
</feature>
<reference evidence="5" key="1">
    <citation type="submission" date="2021-02" db="EMBL/GenBank/DDBJ databases">
        <title>Phycicoccus sp. MQZ13P-5T, whole genome shotgun sequence.</title>
        <authorList>
            <person name="Tuo L."/>
        </authorList>
    </citation>
    <scope>NUCLEOTIDE SEQUENCE</scope>
    <source>
        <strain evidence="5">MQZ13P-5</strain>
    </source>
</reference>
<accession>A0ABS2CRB1</accession>
<dbReference type="PANTHER" id="PTHR11533:SF297">
    <property type="entry name" value="AMINOPEPTIDASE N"/>
    <property type="match status" value="1"/>
</dbReference>
<dbReference type="InterPro" id="IPR042097">
    <property type="entry name" value="Aminopeptidase_N-like_N_sf"/>
</dbReference>
<dbReference type="RefSeq" id="WP_204132794.1">
    <property type="nucleotide sequence ID" value="NZ_JAFDVD010000024.1"/>
</dbReference>
<feature type="chain" id="PRO_5045405812" evidence="2">
    <location>
        <begin position="29"/>
        <end position="717"/>
    </location>
</feature>
<dbReference type="InterPro" id="IPR027268">
    <property type="entry name" value="Peptidase_M4/M1_CTD_sf"/>
</dbReference>
<gene>
    <name evidence="5" type="ORF">JQN70_18165</name>
</gene>
<dbReference type="PANTHER" id="PTHR11533">
    <property type="entry name" value="PROTEASE M1 ZINC METALLOPROTEASE"/>
    <property type="match status" value="1"/>
</dbReference>
<dbReference type="SUPFAM" id="SSF63737">
    <property type="entry name" value="Leukotriene A4 hydrolase N-terminal domain"/>
    <property type="match status" value="1"/>
</dbReference>
<keyword evidence="6" id="KW-1185">Reference proteome</keyword>
<dbReference type="Gene3D" id="2.60.40.1730">
    <property type="entry name" value="tricorn interacting facor f3 domain"/>
    <property type="match status" value="1"/>
</dbReference>
<dbReference type="InterPro" id="IPR045357">
    <property type="entry name" value="Aminopeptidase_N-like_N"/>
</dbReference>
<evidence type="ECO:0000313" key="5">
    <source>
        <dbReference type="EMBL" id="MBM6402325.1"/>
    </source>
</evidence>
<dbReference type="SUPFAM" id="SSF55486">
    <property type="entry name" value="Metalloproteases ('zincins'), catalytic domain"/>
    <property type="match status" value="1"/>
</dbReference>
<dbReference type="InterPro" id="IPR050344">
    <property type="entry name" value="Peptidase_M1_aminopeptidases"/>
</dbReference>
<sequence length="717" mass="77421">MVLVRVVRVLVVPVVLGLGLTGGGAATAHGGHGFSPGATSIGDPYFPGDGNGGYDVQAYDLDLRYTPSTDVLAGRATIRARATQNLSTFTLDLDGLTVRQVLVDGKPARWSRRADELTVRPARGLERKHTFTTVVRYDGVPKPTVEFGGPSGFIHTDDGALVVGQPHVADTWFPVNDHPSDKARYHVAVTVPRGLTAVSNGSLVSHRTAHGWTTWVWDEPDPMASYLATASVGEFRLSTRRHGGIRIIDAVDPDLYDPVAAPRTGSAFVASGQADSSYKRLVHTVTVPASGAELSFWVTRATEESWDHFFVEAHPVGSDAWTTLPDANGHTSTSTGNSCPGWLDIHPFLEHYQTAAGADEPCTPTGTTGSWNAATGLSDGPEQWRIDLSPYAGQQVEVSLSYASDDVVQLGGVFVDDVVVSTGEGTTSFEADADPLDGWSVPGPPPGSPGNEDDWTVGGTELVPPSTGAVVDASFAREGEVLDFLSSTFGPYPFRTSGGIVDDVQGLGFALENQTRPIYSRDFFSDETSGVGVIVHELAHQWYGDSVALERWKDIWLNEGFATYAEWLWSEDQGTGTAQEIFDGWYSGDFVPQDSPFWDLVIGDPGPDQLFDNPVYIRGAMTLHQLRVTVGDRDFRTILRRWAAQHRGGNGTTKEFVRLAEKVSGQQLDTLFREWLYTPGLPEVDRPTSKRSATASSLPSATRAAQLRFAREGVAGR</sequence>